<organism evidence="1 2">
    <name type="scientific">Magnetospirillum molischianum DSM 120</name>
    <dbReference type="NCBI Taxonomy" id="1150626"/>
    <lineage>
        <taxon>Bacteria</taxon>
        <taxon>Pseudomonadati</taxon>
        <taxon>Pseudomonadota</taxon>
        <taxon>Alphaproteobacteria</taxon>
        <taxon>Rhodospirillales</taxon>
        <taxon>Rhodospirillaceae</taxon>
        <taxon>Magnetospirillum</taxon>
    </lineage>
</organism>
<name>H8FQH1_MAGML</name>
<reference evidence="1 2" key="1">
    <citation type="journal article" date="2012" name="J. Bacteriol.">
        <title>Draft Genome Sequence of the Purple Photosynthetic Bacterium Phaeospirillum molischianum DSM120, a Particularly Versatile Bacterium.</title>
        <authorList>
            <person name="Duquesne K."/>
            <person name="Prima V."/>
            <person name="Ji B."/>
            <person name="Rouy Z."/>
            <person name="Medigue C."/>
            <person name="Talla E."/>
            <person name="Sturgis J.N."/>
        </authorList>
    </citation>
    <scope>NUCLEOTIDE SEQUENCE [LARGE SCALE GENOMIC DNA]</scope>
    <source>
        <strain evidence="2">DSM120</strain>
    </source>
</reference>
<keyword evidence="2" id="KW-1185">Reference proteome</keyword>
<dbReference type="AlphaFoldDB" id="H8FQH1"/>
<proteinExistence type="predicted"/>
<sequence>MIILPQTSSGSRAACRPLTELLYPYRRMKSTANESGQHKAGRMPGRGCDPNLRARLNAETLEPLLELGELAAGVHQTMNARPSRMRLGVDIKPENIAGLAHRRAGLEFSAVRHNHVDLVVIGMNIVLHGQVLRKSKAPL</sequence>
<dbReference type="EMBL" id="CAHP01000014">
    <property type="protein sequence ID" value="CCG40609.1"/>
    <property type="molecule type" value="Genomic_DNA"/>
</dbReference>
<gene>
    <name evidence="1" type="ORF">PHAMO_210120</name>
</gene>
<evidence type="ECO:0000313" key="1">
    <source>
        <dbReference type="EMBL" id="CCG40609.1"/>
    </source>
</evidence>
<accession>H8FQH1</accession>
<comment type="caution">
    <text evidence="1">The sequence shown here is derived from an EMBL/GenBank/DDBJ whole genome shotgun (WGS) entry which is preliminary data.</text>
</comment>
<evidence type="ECO:0000313" key="2">
    <source>
        <dbReference type="Proteomes" id="UP000004169"/>
    </source>
</evidence>
<dbReference type="Proteomes" id="UP000004169">
    <property type="component" value="Unassembled WGS sequence"/>
</dbReference>
<protein>
    <submittedName>
        <fullName evidence="1">Uncharacterized protein</fullName>
    </submittedName>
</protein>